<dbReference type="AlphaFoldDB" id="S2J2F0"/>
<keyword evidence="1" id="KW-0812">Transmembrane</keyword>
<evidence type="ECO:0000256" key="1">
    <source>
        <dbReference type="SAM" id="Phobius"/>
    </source>
</evidence>
<accession>S2J2F0</accession>
<protein>
    <submittedName>
        <fullName evidence="2">Uncharacterized protein</fullName>
    </submittedName>
</protein>
<dbReference type="InParanoid" id="S2J2F0"/>
<dbReference type="EMBL" id="KE124119">
    <property type="protein sequence ID" value="EPB82332.1"/>
    <property type="molecule type" value="Genomic_DNA"/>
</dbReference>
<proteinExistence type="predicted"/>
<organism evidence="2 3">
    <name type="scientific">Mucor circinelloides f. circinelloides (strain 1006PhL)</name>
    <name type="common">Mucormycosis agent</name>
    <name type="synonym">Calyptromyces circinelloides</name>
    <dbReference type="NCBI Taxonomy" id="1220926"/>
    <lineage>
        <taxon>Eukaryota</taxon>
        <taxon>Fungi</taxon>
        <taxon>Fungi incertae sedis</taxon>
        <taxon>Mucoromycota</taxon>
        <taxon>Mucoromycotina</taxon>
        <taxon>Mucoromycetes</taxon>
        <taxon>Mucorales</taxon>
        <taxon>Mucorineae</taxon>
        <taxon>Mucoraceae</taxon>
        <taxon>Mucor</taxon>
    </lineage>
</organism>
<evidence type="ECO:0000313" key="3">
    <source>
        <dbReference type="Proteomes" id="UP000014254"/>
    </source>
</evidence>
<keyword evidence="1" id="KW-1133">Transmembrane helix</keyword>
<name>S2J2F0_MUCC1</name>
<sequence>MLQNRVDHNEARSVGVQCRLCCKYKELECSEEYGPDLRFFYRSDTEIIDDITEPWSNKTMPTLEREGYPSMDSEEDVLDNMIENWWNGSFSIPAPCSYNDAEEMRIKNEEQSIKGAAVHTEEVDYEDLFKRLMNVNIYAVAEYMSNGEPFCFNEHIINSFILCTAITVLYLILQK</sequence>
<dbReference type="VEuPathDB" id="FungiDB:HMPREF1544_10927"/>
<gene>
    <name evidence="2" type="ORF">HMPREF1544_10927</name>
</gene>
<reference evidence="3" key="1">
    <citation type="submission" date="2013-05" db="EMBL/GenBank/DDBJ databases">
        <title>The Genome sequence of Mucor circinelloides f. circinelloides 1006PhL.</title>
        <authorList>
            <consortium name="The Broad Institute Genomics Platform"/>
            <person name="Cuomo C."/>
            <person name="Earl A."/>
            <person name="Findley K."/>
            <person name="Lee S.C."/>
            <person name="Walker B."/>
            <person name="Young S."/>
            <person name="Zeng Q."/>
            <person name="Gargeya S."/>
            <person name="Fitzgerald M."/>
            <person name="Haas B."/>
            <person name="Abouelleil A."/>
            <person name="Allen A.W."/>
            <person name="Alvarado L."/>
            <person name="Arachchi H.M."/>
            <person name="Berlin A.M."/>
            <person name="Chapman S.B."/>
            <person name="Gainer-Dewar J."/>
            <person name="Goldberg J."/>
            <person name="Griggs A."/>
            <person name="Gujja S."/>
            <person name="Hansen M."/>
            <person name="Howarth C."/>
            <person name="Imamovic A."/>
            <person name="Ireland A."/>
            <person name="Larimer J."/>
            <person name="McCowan C."/>
            <person name="Murphy C."/>
            <person name="Pearson M."/>
            <person name="Poon T.W."/>
            <person name="Priest M."/>
            <person name="Roberts A."/>
            <person name="Saif S."/>
            <person name="Shea T."/>
            <person name="Sisk P."/>
            <person name="Sykes S."/>
            <person name="Wortman J."/>
            <person name="Nusbaum C."/>
            <person name="Birren B."/>
        </authorList>
    </citation>
    <scope>NUCLEOTIDE SEQUENCE [LARGE SCALE GENOMIC DNA]</scope>
    <source>
        <strain evidence="3">1006PhL</strain>
    </source>
</reference>
<dbReference type="OMA" id="IYAVAEY"/>
<dbReference type="Proteomes" id="UP000014254">
    <property type="component" value="Unassembled WGS sequence"/>
</dbReference>
<feature type="transmembrane region" description="Helical" evidence="1">
    <location>
        <begin position="155"/>
        <end position="173"/>
    </location>
</feature>
<evidence type="ECO:0000313" key="2">
    <source>
        <dbReference type="EMBL" id="EPB82332.1"/>
    </source>
</evidence>
<dbReference type="OrthoDB" id="2262036at2759"/>
<keyword evidence="1" id="KW-0472">Membrane</keyword>
<keyword evidence="3" id="KW-1185">Reference proteome</keyword>